<keyword evidence="2" id="KW-0808">Transferase</keyword>
<dbReference type="InterPro" id="IPR029068">
    <property type="entry name" value="Glyas_Bleomycin-R_OHBP_Dase"/>
</dbReference>
<proteinExistence type="predicted"/>
<dbReference type="AlphaFoldDB" id="A0A226X036"/>
<evidence type="ECO:0000313" key="2">
    <source>
        <dbReference type="EMBL" id="OXC76811.1"/>
    </source>
</evidence>
<organism evidence="2 3">
    <name type="scientific">Caballeronia sordidicola</name>
    <name type="common">Burkholderia sordidicola</name>
    <dbReference type="NCBI Taxonomy" id="196367"/>
    <lineage>
        <taxon>Bacteria</taxon>
        <taxon>Pseudomonadati</taxon>
        <taxon>Pseudomonadota</taxon>
        <taxon>Betaproteobacteria</taxon>
        <taxon>Burkholderiales</taxon>
        <taxon>Burkholderiaceae</taxon>
        <taxon>Caballeronia</taxon>
    </lineage>
</organism>
<sequence length="134" mass="14592">METTLSPPHGVSFGRLAPGLGVQDLNRSLQFYCGVLGFNKVFENGDPVGFVILKKDKAELHLSQNKNHKASLNNVAHLMVEDAAVLYEHCTTHDVRIIKALRDADFGLRCFVLADPDGNRIDIGEVLPNPGVAA</sequence>
<dbReference type="Pfam" id="PF00903">
    <property type="entry name" value="Glyoxalase"/>
    <property type="match status" value="1"/>
</dbReference>
<dbReference type="InterPro" id="IPR037523">
    <property type="entry name" value="VOC_core"/>
</dbReference>
<protein>
    <submittedName>
        <fullName evidence="2">Histone acetyltransferase HPA2</fullName>
    </submittedName>
</protein>
<accession>A0A226X036</accession>
<evidence type="ECO:0000259" key="1">
    <source>
        <dbReference type="PROSITE" id="PS51819"/>
    </source>
</evidence>
<dbReference type="EMBL" id="MTHB01000112">
    <property type="protein sequence ID" value="OXC76811.1"/>
    <property type="molecule type" value="Genomic_DNA"/>
</dbReference>
<dbReference type="RefSeq" id="WP_089162093.1">
    <property type="nucleotide sequence ID" value="NZ_MTHB01000112.1"/>
</dbReference>
<dbReference type="GO" id="GO:0016740">
    <property type="term" value="F:transferase activity"/>
    <property type="evidence" value="ECO:0007669"/>
    <property type="project" value="UniProtKB-KW"/>
</dbReference>
<dbReference type="PROSITE" id="PS51819">
    <property type="entry name" value="VOC"/>
    <property type="match status" value="1"/>
</dbReference>
<dbReference type="SUPFAM" id="SSF54593">
    <property type="entry name" value="Glyoxalase/Bleomycin resistance protein/Dihydroxybiphenyl dioxygenase"/>
    <property type="match status" value="1"/>
</dbReference>
<gene>
    <name evidence="2" type="ORF">BSU04_20015</name>
</gene>
<comment type="caution">
    <text evidence="2">The sequence shown here is derived from an EMBL/GenBank/DDBJ whole genome shotgun (WGS) entry which is preliminary data.</text>
</comment>
<dbReference type="InterPro" id="IPR004360">
    <property type="entry name" value="Glyas_Fos-R_dOase_dom"/>
</dbReference>
<name>A0A226X036_CABSO</name>
<feature type="domain" description="VOC" evidence="1">
    <location>
        <begin position="12"/>
        <end position="126"/>
    </location>
</feature>
<dbReference type="OrthoDB" id="9797663at2"/>
<evidence type="ECO:0000313" key="3">
    <source>
        <dbReference type="Proteomes" id="UP000214720"/>
    </source>
</evidence>
<dbReference type="Gene3D" id="3.10.180.10">
    <property type="entry name" value="2,3-Dihydroxybiphenyl 1,2-Dioxygenase, domain 1"/>
    <property type="match status" value="1"/>
</dbReference>
<dbReference type="Proteomes" id="UP000214720">
    <property type="component" value="Unassembled WGS sequence"/>
</dbReference>
<reference evidence="3" key="1">
    <citation type="submission" date="2017-01" db="EMBL/GenBank/DDBJ databases">
        <title>Genome Analysis of Deinococcus marmoris KOPRI26562.</title>
        <authorList>
            <person name="Kim J.H."/>
            <person name="Oh H.-M."/>
        </authorList>
    </citation>
    <scope>NUCLEOTIDE SEQUENCE [LARGE SCALE GENOMIC DNA]</scope>
    <source>
        <strain evidence="3">PAMC 26633</strain>
    </source>
</reference>